<dbReference type="GO" id="GO:0016788">
    <property type="term" value="F:hydrolase activity, acting on ester bonds"/>
    <property type="evidence" value="ECO:0007669"/>
    <property type="project" value="InterPro"/>
</dbReference>
<dbReference type="RefSeq" id="WP_117315243.1">
    <property type="nucleotide sequence ID" value="NZ_CP031769.1"/>
</dbReference>
<reference evidence="5 6" key="1">
    <citation type="submission" date="2018-08" db="EMBL/GenBank/DDBJ databases">
        <title>Salinimonas sediminis sp. nov., a piezophilic bacterium isolated from a deep-sea sediment sample from the New Britain Trench.</title>
        <authorList>
            <person name="Cao J."/>
        </authorList>
    </citation>
    <scope>NUCLEOTIDE SEQUENCE [LARGE SCALE GENOMIC DNA]</scope>
    <source>
        <strain evidence="5 6">N102</strain>
    </source>
</reference>
<dbReference type="OrthoDB" id="9810005at2"/>
<protein>
    <submittedName>
        <fullName evidence="5">TatD family deoxyribonuclease</fullName>
    </submittedName>
</protein>
<feature type="binding site" evidence="4">
    <location>
        <position position="128"/>
    </location>
    <ligand>
        <name>a divalent metal cation</name>
        <dbReference type="ChEBI" id="CHEBI:60240"/>
        <label>2</label>
    </ligand>
</feature>
<gene>
    <name evidence="5" type="ORF">D0Y50_01980</name>
</gene>
<dbReference type="InterPro" id="IPR032466">
    <property type="entry name" value="Metal_Hydrolase"/>
</dbReference>
<dbReference type="PIRSF" id="PIRSF005902">
    <property type="entry name" value="DNase_TatD"/>
    <property type="match status" value="1"/>
</dbReference>
<evidence type="ECO:0000256" key="2">
    <source>
        <dbReference type="ARBA" id="ARBA00022723"/>
    </source>
</evidence>
<proteinExistence type="inferred from homology"/>
<accession>A0A346NI90</accession>
<keyword evidence="6" id="KW-1185">Reference proteome</keyword>
<dbReference type="Gene3D" id="3.20.20.140">
    <property type="entry name" value="Metal-dependent hydrolases"/>
    <property type="match status" value="1"/>
</dbReference>
<sequence>MQWFDAGVNLLDARFDVDEVIRRALDAGVERICAITTTPQEWQRAQALYTRYPQQLCYTVGVHPHYAKDVTTDDLQQLEVMAQQPGVVAIGECGLDFNRNFSPPDTQLVVFEAQLKIASKLNKTVYLHERDAFTAQLALLKQYPPVAGIAHCFTGTEQQMHDYLAVGLYIGITGWLCDDKRGESLQQAVCSLPLERLILETDAPYLFPKNQRPRLKNNEPAMLPAIGRRLSELLGVPEQRISETSFANTMQLFRVK</sequence>
<dbReference type="PROSITE" id="PS01091">
    <property type="entry name" value="TATD_3"/>
    <property type="match status" value="1"/>
</dbReference>
<name>A0A346NI90_9ALTE</name>
<dbReference type="CDD" id="cd01310">
    <property type="entry name" value="TatD_DNAse"/>
    <property type="match status" value="1"/>
</dbReference>
<dbReference type="SUPFAM" id="SSF51556">
    <property type="entry name" value="Metallo-dependent hydrolases"/>
    <property type="match status" value="1"/>
</dbReference>
<evidence type="ECO:0000313" key="5">
    <source>
        <dbReference type="EMBL" id="AXR05247.1"/>
    </source>
</evidence>
<dbReference type="InterPro" id="IPR018228">
    <property type="entry name" value="DNase_TatD-rel_CS"/>
</dbReference>
<dbReference type="GO" id="GO:0005829">
    <property type="term" value="C:cytosol"/>
    <property type="evidence" value="ECO:0007669"/>
    <property type="project" value="TreeGrafter"/>
</dbReference>
<dbReference type="PANTHER" id="PTHR46124:SF3">
    <property type="entry name" value="HYDROLASE"/>
    <property type="match status" value="1"/>
</dbReference>
<keyword evidence="2 4" id="KW-0479">Metal-binding</keyword>
<feature type="binding site" evidence="4">
    <location>
        <position position="151"/>
    </location>
    <ligand>
        <name>a divalent metal cation</name>
        <dbReference type="ChEBI" id="CHEBI:60240"/>
        <label>2</label>
    </ligand>
</feature>
<dbReference type="GO" id="GO:0046872">
    <property type="term" value="F:metal ion binding"/>
    <property type="evidence" value="ECO:0007669"/>
    <property type="project" value="UniProtKB-KW"/>
</dbReference>
<comment type="similarity">
    <text evidence="1">Belongs to the metallo-dependent hydrolases superfamily. TatD-type hydrolase family.</text>
</comment>
<feature type="binding site" evidence="4">
    <location>
        <position position="202"/>
    </location>
    <ligand>
        <name>a divalent metal cation</name>
        <dbReference type="ChEBI" id="CHEBI:60240"/>
        <label>1</label>
    </ligand>
</feature>
<dbReference type="PANTHER" id="PTHR46124">
    <property type="entry name" value="D-AMINOACYL-TRNA DEACYLASE"/>
    <property type="match status" value="1"/>
</dbReference>
<evidence type="ECO:0000256" key="4">
    <source>
        <dbReference type="PIRSR" id="PIRSR005902-1"/>
    </source>
</evidence>
<dbReference type="FunFam" id="3.20.20.140:FF:000005">
    <property type="entry name" value="TatD family hydrolase"/>
    <property type="match status" value="1"/>
</dbReference>
<dbReference type="InterPro" id="IPR001130">
    <property type="entry name" value="TatD-like"/>
</dbReference>
<evidence type="ECO:0000313" key="6">
    <source>
        <dbReference type="Proteomes" id="UP000262073"/>
    </source>
</evidence>
<dbReference type="AlphaFoldDB" id="A0A346NI90"/>
<dbReference type="KEGG" id="salm:D0Y50_01980"/>
<dbReference type="Proteomes" id="UP000262073">
    <property type="component" value="Chromosome"/>
</dbReference>
<dbReference type="EMBL" id="CP031769">
    <property type="protein sequence ID" value="AXR05247.1"/>
    <property type="molecule type" value="Genomic_DNA"/>
</dbReference>
<keyword evidence="3" id="KW-0378">Hydrolase</keyword>
<evidence type="ECO:0000256" key="1">
    <source>
        <dbReference type="ARBA" id="ARBA00009275"/>
    </source>
</evidence>
<organism evidence="5 6">
    <name type="scientific">Salinimonas sediminis</name>
    <dbReference type="NCBI Taxonomy" id="2303538"/>
    <lineage>
        <taxon>Bacteria</taxon>
        <taxon>Pseudomonadati</taxon>
        <taxon>Pseudomonadota</taxon>
        <taxon>Gammaproteobacteria</taxon>
        <taxon>Alteromonadales</taxon>
        <taxon>Alteromonadaceae</taxon>
        <taxon>Alteromonas/Salinimonas group</taxon>
        <taxon>Salinimonas</taxon>
    </lineage>
</organism>
<feature type="binding site" evidence="4">
    <location>
        <position position="92"/>
    </location>
    <ligand>
        <name>a divalent metal cation</name>
        <dbReference type="ChEBI" id="CHEBI:60240"/>
        <label>1</label>
    </ligand>
</feature>
<evidence type="ECO:0000256" key="3">
    <source>
        <dbReference type="ARBA" id="ARBA00022801"/>
    </source>
</evidence>
<dbReference type="Pfam" id="PF01026">
    <property type="entry name" value="TatD_DNase"/>
    <property type="match status" value="1"/>
</dbReference>